<sequence>MAKKTLSFAEKAAKKKKKSDIKYVKYVGSVRSEKTGQWRFNERMIGLVGGESLDAALKRIDEEKKLLNI</sequence>
<reference evidence="1" key="1">
    <citation type="submission" date="2018-05" db="EMBL/GenBank/DDBJ databases">
        <authorList>
            <person name="Lanie J.A."/>
            <person name="Ng W.-L."/>
            <person name="Kazmierczak K.M."/>
            <person name="Andrzejewski T.M."/>
            <person name="Davidsen T.M."/>
            <person name="Wayne K.J."/>
            <person name="Tettelin H."/>
            <person name="Glass J.I."/>
            <person name="Rusch D."/>
            <person name="Podicherti R."/>
            <person name="Tsui H.-C.T."/>
            <person name="Winkler M.E."/>
        </authorList>
    </citation>
    <scope>NUCLEOTIDE SEQUENCE</scope>
</reference>
<accession>A0A382A798</accession>
<gene>
    <name evidence="1" type="ORF">METZ01_LOCUS149826</name>
</gene>
<organism evidence="1">
    <name type="scientific">marine metagenome</name>
    <dbReference type="NCBI Taxonomy" id="408172"/>
    <lineage>
        <taxon>unclassified sequences</taxon>
        <taxon>metagenomes</taxon>
        <taxon>ecological metagenomes</taxon>
    </lineage>
</organism>
<dbReference type="EMBL" id="UINC01024057">
    <property type="protein sequence ID" value="SVA96972.1"/>
    <property type="molecule type" value="Genomic_DNA"/>
</dbReference>
<feature type="non-terminal residue" evidence="1">
    <location>
        <position position="69"/>
    </location>
</feature>
<name>A0A382A798_9ZZZZ</name>
<dbReference type="AlphaFoldDB" id="A0A382A798"/>
<evidence type="ECO:0000313" key="1">
    <source>
        <dbReference type="EMBL" id="SVA96972.1"/>
    </source>
</evidence>
<dbReference type="InterPro" id="IPR025379">
    <property type="entry name" value="DUF4295"/>
</dbReference>
<dbReference type="Pfam" id="PF14128">
    <property type="entry name" value="DUF4295"/>
    <property type="match status" value="1"/>
</dbReference>
<proteinExistence type="predicted"/>
<protein>
    <submittedName>
        <fullName evidence="1">Uncharacterized protein</fullName>
    </submittedName>
</protein>